<keyword evidence="12" id="KW-1185">Reference proteome</keyword>
<feature type="transmembrane region" description="Helical" evidence="9">
    <location>
        <begin position="34"/>
        <end position="50"/>
    </location>
</feature>
<dbReference type="PANTHER" id="PTHR38686">
    <property type="entry name" value="APOLIPOPROTEIN N-ACYLTRANSFERASE"/>
    <property type="match status" value="1"/>
</dbReference>
<comment type="catalytic activity">
    <reaction evidence="9">
        <text>N-terminal S-1,2-diacyl-sn-glyceryl-L-cysteinyl-[lipoprotein] + a glycerophospholipid = N-acyl-S-1,2-diacyl-sn-glyceryl-L-cysteinyl-[lipoprotein] + a 2-acyl-sn-glycero-3-phospholipid + H(+)</text>
        <dbReference type="Rhea" id="RHEA:48228"/>
        <dbReference type="Rhea" id="RHEA-COMP:14681"/>
        <dbReference type="Rhea" id="RHEA-COMP:14684"/>
        <dbReference type="ChEBI" id="CHEBI:15378"/>
        <dbReference type="ChEBI" id="CHEBI:136912"/>
        <dbReference type="ChEBI" id="CHEBI:140656"/>
        <dbReference type="ChEBI" id="CHEBI:140657"/>
        <dbReference type="ChEBI" id="CHEBI:140660"/>
        <dbReference type="EC" id="2.3.1.269"/>
    </reaction>
</comment>
<evidence type="ECO:0000256" key="8">
    <source>
        <dbReference type="ARBA" id="ARBA00023315"/>
    </source>
</evidence>
<dbReference type="InterPro" id="IPR003010">
    <property type="entry name" value="C-N_Hydrolase"/>
</dbReference>
<comment type="pathway">
    <text evidence="9">Protein modification; lipoprotein biosynthesis (N-acyl transfer).</text>
</comment>
<dbReference type="SUPFAM" id="SSF56317">
    <property type="entry name" value="Carbon-nitrogen hydrolase"/>
    <property type="match status" value="1"/>
</dbReference>
<evidence type="ECO:0000259" key="10">
    <source>
        <dbReference type="PROSITE" id="PS50263"/>
    </source>
</evidence>
<comment type="similarity">
    <text evidence="2 9">Belongs to the CN hydrolase family. Apolipoprotein N-acyltransferase subfamily.</text>
</comment>
<evidence type="ECO:0000313" key="12">
    <source>
        <dbReference type="Proteomes" id="UP000315303"/>
    </source>
</evidence>
<gene>
    <name evidence="9" type="primary">lnt</name>
    <name evidence="11" type="ORF">EPA86_16355</name>
</gene>
<keyword evidence="3 9" id="KW-1003">Cell membrane</keyword>
<feature type="transmembrane region" description="Helical" evidence="9">
    <location>
        <begin position="124"/>
        <end position="149"/>
    </location>
</feature>
<keyword evidence="6 9" id="KW-1133">Transmembrane helix</keyword>
<keyword evidence="7 9" id="KW-0472">Membrane</keyword>
<dbReference type="GO" id="GO:0016410">
    <property type="term" value="F:N-acyltransferase activity"/>
    <property type="evidence" value="ECO:0007669"/>
    <property type="project" value="UniProtKB-UniRule"/>
</dbReference>
<dbReference type="Gene3D" id="3.60.110.10">
    <property type="entry name" value="Carbon-nitrogen hydrolase"/>
    <property type="match status" value="1"/>
</dbReference>
<dbReference type="PROSITE" id="PS50263">
    <property type="entry name" value="CN_HYDROLASE"/>
    <property type="match status" value="1"/>
</dbReference>
<dbReference type="AlphaFoldDB" id="A0A502KLM8"/>
<evidence type="ECO:0000256" key="1">
    <source>
        <dbReference type="ARBA" id="ARBA00004651"/>
    </source>
</evidence>
<evidence type="ECO:0000256" key="4">
    <source>
        <dbReference type="ARBA" id="ARBA00022679"/>
    </source>
</evidence>
<dbReference type="InterPro" id="IPR036526">
    <property type="entry name" value="C-N_Hydrolase_sf"/>
</dbReference>
<organism evidence="11 12">
    <name type="scientific">Litorilituus lipolyticus</name>
    <dbReference type="NCBI Taxonomy" id="2491017"/>
    <lineage>
        <taxon>Bacteria</taxon>
        <taxon>Pseudomonadati</taxon>
        <taxon>Pseudomonadota</taxon>
        <taxon>Gammaproteobacteria</taxon>
        <taxon>Alteromonadales</taxon>
        <taxon>Colwelliaceae</taxon>
        <taxon>Litorilituus</taxon>
    </lineage>
</organism>
<evidence type="ECO:0000256" key="6">
    <source>
        <dbReference type="ARBA" id="ARBA00022989"/>
    </source>
</evidence>
<reference evidence="11 12" key="1">
    <citation type="submission" date="2019-01" db="EMBL/GenBank/DDBJ databases">
        <title>Litorilituus lipolytica sp. nov., isolated from intertidal sand of the Yellow Sea in China.</title>
        <authorList>
            <person name="Liu A."/>
        </authorList>
    </citation>
    <scope>NUCLEOTIDE SEQUENCE [LARGE SCALE GENOMIC DNA]</scope>
    <source>
        <strain evidence="11 12">RZ04</strain>
    </source>
</reference>
<evidence type="ECO:0000256" key="2">
    <source>
        <dbReference type="ARBA" id="ARBA00010065"/>
    </source>
</evidence>
<keyword evidence="4 9" id="KW-0808">Transferase</keyword>
<feature type="transmembrane region" description="Helical" evidence="9">
    <location>
        <begin position="201"/>
        <end position="220"/>
    </location>
</feature>
<evidence type="ECO:0000256" key="3">
    <source>
        <dbReference type="ARBA" id="ARBA00022475"/>
    </source>
</evidence>
<dbReference type="OrthoDB" id="9804277at2"/>
<proteinExistence type="inferred from homology"/>
<comment type="function">
    <text evidence="9">Catalyzes the phospholipid dependent N-acylation of the N-terminal cysteine of apolipoprotein, the last step in lipoprotein maturation.</text>
</comment>
<dbReference type="InterPro" id="IPR045378">
    <property type="entry name" value="LNT_N"/>
</dbReference>
<comment type="caution">
    <text evidence="11">The sequence shown here is derived from an EMBL/GenBank/DDBJ whole genome shotgun (WGS) entry which is preliminary data.</text>
</comment>
<dbReference type="UniPathway" id="UPA00666"/>
<evidence type="ECO:0000256" key="9">
    <source>
        <dbReference type="HAMAP-Rule" id="MF_01148"/>
    </source>
</evidence>
<name>A0A502KLM8_9GAMM</name>
<comment type="subcellular location">
    <subcellularLocation>
        <location evidence="1 9">Cell membrane</location>
        <topology evidence="1 9">Multi-pass membrane protein</topology>
    </subcellularLocation>
</comment>
<protein>
    <recommendedName>
        <fullName evidence="9">Apolipoprotein N-acyltransferase</fullName>
        <shortName evidence="9">ALP N-acyltransferase</shortName>
        <ecNumber evidence="9">2.3.1.269</ecNumber>
    </recommendedName>
</protein>
<feature type="transmembrane region" description="Helical" evidence="9">
    <location>
        <begin position="86"/>
        <end position="112"/>
    </location>
</feature>
<feature type="domain" description="CN hydrolase" evidence="10">
    <location>
        <begin position="236"/>
        <end position="486"/>
    </location>
</feature>
<evidence type="ECO:0000256" key="5">
    <source>
        <dbReference type="ARBA" id="ARBA00022692"/>
    </source>
</evidence>
<dbReference type="PANTHER" id="PTHR38686:SF1">
    <property type="entry name" value="APOLIPOPROTEIN N-ACYLTRANSFERASE"/>
    <property type="match status" value="1"/>
</dbReference>
<keyword evidence="8 9" id="KW-0012">Acyltransferase</keyword>
<dbReference type="GO" id="GO:0005886">
    <property type="term" value="C:plasma membrane"/>
    <property type="evidence" value="ECO:0007669"/>
    <property type="project" value="UniProtKB-SubCell"/>
</dbReference>
<feature type="transmembrane region" description="Helical" evidence="9">
    <location>
        <begin position="499"/>
        <end position="519"/>
    </location>
</feature>
<keyword evidence="11" id="KW-0449">Lipoprotein</keyword>
<accession>A0A502KLM8</accession>
<dbReference type="NCBIfam" id="TIGR00546">
    <property type="entry name" value="lnt"/>
    <property type="match status" value="1"/>
</dbReference>
<dbReference type="InterPro" id="IPR004563">
    <property type="entry name" value="Apolipo_AcylTrfase"/>
</dbReference>
<dbReference type="Proteomes" id="UP000315303">
    <property type="component" value="Unassembled WGS sequence"/>
</dbReference>
<dbReference type="GO" id="GO:0042158">
    <property type="term" value="P:lipoprotein biosynthetic process"/>
    <property type="evidence" value="ECO:0007669"/>
    <property type="project" value="UniProtKB-UniRule"/>
</dbReference>
<feature type="transmembrane region" description="Helical" evidence="9">
    <location>
        <begin position="62"/>
        <end position="80"/>
    </location>
</feature>
<dbReference type="EMBL" id="SAWY01000040">
    <property type="protein sequence ID" value="TPH12520.1"/>
    <property type="molecule type" value="Genomic_DNA"/>
</dbReference>
<dbReference type="EC" id="2.3.1.269" evidence="9"/>
<dbReference type="Pfam" id="PF00795">
    <property type="entry name" value="CN_hydrolase"/>
    <property type="match status" value="1"/>
</dbReference>
<feature type="transmembrane region" description="Helical" evidence="9">
    <location>
        <begin position="169"/>
        <end position="189"/>
    </location>
</feature>
<dbReference type="HAMAP" id="MF_01148">
    <property type="entry name" value="Lnt"/>
    <property type="match status" value="1"/>
</dbReference>
<dbReference type="CDD" id="cd07571">
    <property type="entry name" value="ALP_N-acyl_transferase"/>
    <property type="match status" value="1"/>
</dbReference>
<keyword evidence="5 9" id="KW-0812">Transmembrane</keyword>
<evidence type="ECO:0000256" key="7">
    <source>
        <dbReference type="ARBA" id="ARBA00023136"/>
    </source>
</evidence>
<dbReference type="Pfam" id="PF20154">
    <property type="entry name" value="LNT_N"/>
    <property type="match status" value="1"/>
</dbReference>
<evidence type="ECO:0000313" key="11">
    <source>
        <dbReference type="EMBL" id="TPH12520.1"/>
    </source>
</evidence>
<sequence>MSALLNFIKKDKLNWLCLLAGLSLVFAYAPYSLWWLAFIAPLALIHAIKTAQTPKQAAKSGLYFAFGWFASGISWVHVSIDQFGGLPLFFSILLMVLLCLYLAIYPALASYLTKRLSKTSTVTLWLLPSLWLFTEFLRSIVLTGFPWLSLGYSQINSPLASYAPVIGEVGITFVILSFNVALYQLIYFLRLKQTQHHKNDLIQATGVIALITSLTIAVNYPTWVKETGEELTVALIQGNIEQSIKWQPEEEWPTMLKYLDLTRVNYDADLIIWPESAVPALEPAVQEFLSTVNQSALLNKSTIITGILNYNFESKQYFNALITLGKKHSDDDLGYFYNHSNRYYKNHLLPIGEFVPFQEWLRPIAPLFNLPQSSFSRGNYVQPNLIANDLAILPLICFEIAFPSQLAANLTQETNIILTVSNDAWFGDSHGPHQHLDMARMRALEFGKPLLRSTNNGITATIDHLGNISGIIPQFEEAVLKANIKLVSGNTPYSQWPRLILWLMILIPLVLIMLFQHYFTAPKKAA</sequence>